<keyword evidence="4" id="KW-0378">Hydrolase</keyword>
<comment type="caution">
    <text evidence="7">The sequence shown here is derived from an EMBL/GenBank/DDBJ whole genome shotgun (WGS) entry which is preliminary data.</text>
</comment>
<dbReference type="SUPFAM" id="SSF55920">
    <property type="entry name" value="Creatinase/aminopeptidase"/>
    <property type="match status" value="1"/>
</dbReference>
<proteinExistence type="inferred from homology"/>
<evidence type="ECO:0000256" key="5">
    <source>
        <dbReference type="ARBA" id="ARBA00023211"/>
    </source>
</evidence>
<dbReference type="GO" id="GO:0006508">
    <property type="term" value="P:proteolysis"/>
    <property type="evidence" value="ECO:0007669"/>
    <property type="project" value="TreeGrafter"/>
</dbReference>
<dbReference type="Gene3D" id="3.40.350.10">
    <property type="entry name" value="Creatinase/prolidase N-terminal domain"/>
    <property type="match status" value="1"/>
</dbReference>
<evidence type="ECO:0000256" key="1">
    <source>
        <dbReference type="ARBA" id="ARBA00001936"/>
    </source>
</evidence>
<dbReference type="PANTHER" id="PTHR43226">
    <property type="entry name" value="XAA-PRO AMINOPEPTIDASE 3"/>
    <property type="match status" value="1"/>
</dbReference>
<name>A0AAV5QI64_9ASCO</name>
<sequence>MLKTFVSRTFATSPAITNKMAVPSLLPAQIFNHKNWLKDLEHKKYPAKQHVLNVKQHFLKKSSNFNPNEVFFFISGEHLTLYPYCDQSPPFRQNRYFYYLTGVNIPGSHVLFNLKDEKTTLFLPDIDNDDVMWSGMPMGLKEAQETFDVDEVKYSKDLEDILHNIATFGNNTILTTDLNAANNNYTQYLMPGNQDFFYALDESRLIKDEYELALMRHAAQITDNSHLATMSAVPIEENEGHIHAEFVYHSIRQGSKSQSYDPICCSGPNCGTLHYIKNDETIGNRESILIDAGAEWSCYASDVTRCWPVNGKWSAEHLEIYNIVLEMQAETMKLIKPGQSWEELHLLAHKIMIKRFLGLGIFENGTEEEIYASGISGSFFPHGLGHLLGMDTHDVGGYANYDDPNPLLKYLRLRRPLKAGMVVTDEPGVYFSPFLIEDGLKDPKKAKFVNQEVLEKYWKIGGVRIEDDIIITNDGYDNMTQITKDPQEISKIVMGGIQKGRSYFHVIV</sequence>
<dbReference type="SUPFAM" id="SSF53092">
    <property type="entry name" value="Creatinase/prolidase N-terminal domain"/>
    <property type="match status" value="1"/>
</dbReference>
<dbReference type="CDD" id="cd01087">
    <property type="entry name" value="Prolidase"/>
    <property type="match status" value="1"/>
</dbReference>
<dbReference type="FunFam" id="3.90.230.10:FF:000002">
    <property type="entry name" value="Xaa-Pro aminopeptidase 3"/>
    <property type="match status" value="1"/>
</dbReference>
<dbReference type="InterPro" id="IPR029149">
    <property type="entry name" value="Creatin/AminoP/Spt16_N"/>
</dbReference>
<comment type="similarity">
    <text evidence="2">Belongs to the peptidase M24B family.</text>
</comment>
<accession>A0AAV5QI64</accession>
<dbReference type="GO" id="GO:0030145">
    <property type="term" value="F:manganese ion binding"/>
    <property type="evidence" value="ECO:0007669"/>
    <property type="project" value="InterPro"/>
</dbReference>
<dbReference type="PANTHER" id="PTHR43226:SF1">
    <property type="entry name" value="XAA-PRO DIPEPTIDASE"/>
    <property type="match status" value="1"/>
</dbReference>
<dbReference type="GeneID" id="90072398"/>
<protein>
    <submittedName>
        <fullName evidence="7">Xaa-Pro dipeptidase</fullName>
    </submittedName>
</protein>
<dbReference type="RefSeq" id="XP_064851419.1">
    <property type="nucleotide sequence ID" value="XM_064995347.1"/>
</dbReference>
<evidence type="ECO:0000256" key="3">
    <source>
        <dbReference type="ARBA" id="ARBA00022723"/>
    </source>
</evidence>
<dbReference type="SMART" id="SM01011">
    <property type="entry name" value="AMP_N"/>
    <property type="match status" value="1"/>
</dbReference>
<dbReference type="InterPro" id="IPR007865">
    <property type="entry name" value="Aminopep_P_N"/>
</dbReference>
<organism evidence="7 8">
    <name type="scientific">Saccharomycopsis crataegensis</name>
    <dbReference type="NCBI Taxonomy" id="43959"/>
    <lineage>
        <taxon>Eukaryota</taxon>
        <taxon>Fungi</taxon>
        <taxon>Dikarya</taxon>
        <taxon>Ascomycota</taxon>
        <taxon>Saccharomycotina</taxon>
        <taxon>Saccharomycetes</taxon>
        <taxon>Saccharomycopsidaceae</taxon>
        <taxon>Saccharomycopsis</taxon>
    </lineage>
</organism>
<evidence type="ECO:0000259" key="6">
    <source>
        <dbReference type="SMART" id="SM01011"/>
    </source>
</evidence>
<keyword evidence="8" id="KW-1185">Reference proteome</keyword>
<dbReference type="GO" id="GO:0070006">
    <property type="term" value="F:metalloaminopeptidase activity"/>
    <property type="evidence" value="ECO:0007669"/>
    <property type="project" value="InterPro"/>
</dbReference>
<feature type="domain" description="Aminopeptidase P N-terminal" evidence="6">
    <location>
        <begin position="45"/>
        <end position="183"/>
    </location>
</feature>
<dbReference type="Pfam" id="PF00557">
    <property type="entry name" value="Peptidase_M24"/>
    <property type="match status" value="1"/>
</dbReference>
<keyword evidence="5" id="KW-0464">Manganese</keyword>
<dbReference type="AlphaFoldDB" id="A0AAV5QI64"/>
<keyword evidence="3" id="KW-0479">Metal-binding</keyword>
<dbReference type="InterPro" id="IPR000994">
    <property type="entry name" value="Pept_M24"/>
</dbReference>
<dbReference type="InterPro" id="IPR052433">
    <property type="entry name" value="X-Pro_dipept-like"/>
</dbReference>
<evidence type="ECO:0000313" key="7">
    <source>
        <dbReference type="EMBL" id="GMM34419.1"/>
    </source>
</evidence>
<gene>
    <name evidence="7" type="ORF">DASC09_017440</name>
</gene>
<dbReference type="Gene3D" id="3.90.230.10">
    <property type="entry name" value="Creatinase/methionine aminopeptidase superfamily"/>
    <property type="match status" value="1"/>
</dbReference>
<reference evidence="7 8" key="1">
    <citation type="journal article" date="2023" name="Elife">
        <title>Identification of key yeast species and microbe-microbe interactions impacting larval growth of Drosophila in the wild.</title>
        <authorList>
            <person name="Mure A."/>
            <person name="Sugiura Y."/>
            <person name="Maeda R."/>
            <person name="Honda K."/>
            <person name="Sakurai N."/>
            <person name="Takahashi Y."/>
            <person name="Watada M."/>
            <person name="Katoh T."/>
            <person name="Gotoh A."/>
            <person name="Gotoh Y."/>
            <person name="Taniguchi I."/>
            <person name="Nakamura K."/>
            <person name="Hayashi T."/>
            <person name="Katayama T."/>
            <person name="Uemura T."/>
            <person name="Hattori Y."/>
        </authorList>
    </citation>
    <scope>NUCLEOTIDE SEQUENCE [LARGE SCALE GENOMIC DNA]</scope>
    <source>
        <strain evidence="7 8">SC-9</strain>
    </source>
</reference>
<evidence type="ECO:0000313" key="8">
    <source>
        <dbReference type="Proteomes" id="UP001360560"/>
    </source>
</evidence>
<dbReference type="EMBL" id="BTFZ01000002">
    <property type="protein sequence ID" value="GMM34419.1"/>
    <property type="molecule type" value="Genomic_DNA"/>
</dbReference>
<dbReference type="InterPro" id="IPR036005">
    <property type="entry name" value="Creatinase/aminopeptidase-like"/>
</dbReference>
<dbReference type="Pfam" id="PF05195">
    <property type="entry name" value="AMP_N"/>
    <property type="match status" value="1"/>
</dbReference>
<dbReference type="Proteomes" id="UP001360560">
    <property type="component" value="Unassembled WGS sequence"/>
</dbReference>
<evidence type="ECO:0000256" key="4">
    <source>
        <dbReference type="ARBA" id="ARBA00022801"/>
    </source>
</evidence>
<evidence type="ECO:0000256" key="2">
    <source>
        <dbReference type="ARBA" id="ARBA00008766"/>
    </source>
</evidence>
<comment type="cofactor">
    <cofactor evidence="1">
        <name>Mn(2+)</name>
        <dbReference type="ChEBI" id="CHEBI:29035"/>
    </cofactor>
</comment>